<comment type="caution">
    <text evidence="7">The sequence shown here is derived from an EMBL/GenBank/DDBJ whole genome shotgun (WGS) entry which is preliminary data.</text>
</comment>
<dbReference type="GO" id="GO:0006004">
    <property type="term" value="P:fucose metabolic process"/>
    <property type="evidence" value="ECO:0007669"/>
    <property type="project" value="TreeGrafter"/>
</dbReference>
<feature type="domain" description="F5/8 type C" evidence="6">
    <location>
        <begin position="352"/>
        <end position="494"/>
    </location>
</feature>
<dbReference type="PROSITE" id="PS50022">
    <property type="entry name" value="FA58C_3"/>
    <property type="match status" value="2"/>
</dbReference>
<evidence type="ECO:0000313" key="8">
    <source>
        <dbReference type="Proteomes" id="UP000240996"/>
    </source>
</evidence>
<sequence>MTDPLRPSRRDAIAFTAGTLGAAMAFPGGTFAATIGAATTGAALVPFGATPSKRQLAWHRLEQTAFVHFTINTFTDREWGYGDEDPAIFDPKQFDADQIVAAAKAANLRGLIVTAKHHDGFCLWPSKFTKHSIASSPYKNGKGDIVGELAAACRRQGLKFGIYLSPWDRNHPDYGRPEYITFFRNQLRELLTQYGPIYEVFFDGANGGDGYYGGAREVRKIDAVPYYDWPSIIAFVHALQPMACTFDPVGADLRWVGNEEGEAGDPCWATMDDKGFTEEKGNAGVRGGGIWWPAEADVSTRYGWFWHAYEDGQSRSPANLMKIYFETVGRSAGLLLNLAPDTRGLVTDEDVANLTAFGTAMRAMYATDLSKGAIASASSVRGGHDAALVLDGNPESFWVSADRAPVPTLTLDLKQPRLFDVVRLAEHLPLGLRVDRFAIDAQGPTGWTEIASKQGIGSQRLIRLDAPITARRVRLRITAAAAAPAITEFGVYLAPVLLDPPHIVRDREGVVTLTSDSPGLAIAYTTDGSAPTIASPRYTAPFAMRDAGIVQAISIHAAKGAVSSVGRRNFDIRKSDWKILRASAPLAELLIDEKNRTDWVAPLIGPDGKPCSVTIDLGRSVALRGFVLKPGWHAPQGAGDPAAWRVRIGDDPALADAPQEQGEFSNIAANQAPQRLAFARPHRGRYIEIAFTRTAKGETRLAIAEIGVLTQ</sequence>
<dbReference type="InterPro" id="IPR057739">
    <property type="entry name" value="Glyco_hydro_29_N"/>
</dbReference>
<dbReference type="Proteomes" id="UP000240996">
    <property type="component" value="Unassembled WGS sequence"/>
</dbReference>
<dbReference type="Pfam" id="PF13290">
    <property type="entry name" value="CHB_HEX_C_1"/>
    <property type="match status" value="1"/>
</dbReference>
<keyword evidence="5" id="KW-0326">Glycosidase</keyword>
<dbReference type="PANTHER" id="PTHR10030">
    <property type="entry name" value="ALPHA-L-FUCOSIDASE"/>
    <property type="match status" value="1"/>
</dbReference>
<feature type="domain" description="F5/8 type C" evidence="6">
    <location>
        <begin position="550"/>
        <end position="708"/>
    </location>
</feature>
<proteinExistence type="inferred from homology"/>
<dbReference type="Gene3D" id="2.60.120.260">
    <property type="entry name" value="Galactose-binding domain-like"/>
    <property type="match status" value="2"/>
</dbReference>
<name>A0A2T4YRT8_9SPHN</name>
<dbReference type="InterPro" id="IPR017853">
    <property type="entry name" value="GH"/>
</dbReference>
<accession>A0A2T4YRT8</accession>
<dbReference type="SUPFAM" id="SSF49785">
    <property type="entry name" value="Galactose-binding domain-like"/>
    <property type="match status" value="2"/>
</dbReference>
<dbReference type="Pfam" id="PF00754">
    <property type="entry name" value="F5_F8_type_C"/>
    <property type="match status" value="1"/>
</dbReference>
<dbReference type="InterPro" id="IPR059177">
    <property type="entry name" value="GH29D-like_dom"/>
</dbReference>
<dbReference type="GO" id="GO:0004560">
    <property type="term" value="F:alpha-L-fucosidase activity"/>
    <property type="evidence" value="ECO:0007669"/>
    <property type="project" value="InterPro"/>
</dbReference>
<dbReference type="Pfam" id="PF01120">
    <property type="entry name" value="Alpha_L_fucos"/>
    <property type="match status" value="1"/>
</dbReference>
<dbReference type="Gene3D" id="3.20.20.80">
    <property type="entry name" value="Glycosidases"/>
    <property type="match status" value="1"/>
</dbReference>
<evidence type="ECO:0000256" key="1">
    <source>
        <dbReference type="ARBA" id="ARBA00007951"/>
    </source>
</evidence>
<dbReference type="InterPro" id="IPR008979">
    <property type="entry name" value="Galactose-bd-like_sf"/>
</dbReference>
<dbReference type="InterPro" id="IPR006311">
    <property type="entry name" value="TAT_signal"/>
</dbReference>
<protein>
    <recommendedName>
        <fullName evidence="2">alpha-L-fucosidase</fullName>
        <ecNumber evidence="2">3.2.1.51</ecNumber>
    </recommendedName>
</protein>
<dbReference type="EMBL" id="PZZN01000002">
    <property type="protein sequence ID" value="PTM46235.1"/>
    <property type="molecule type" value="Genomic_DNA"/>
</dbReference>
<reference evidence="7 8" key="1">
    <citation type="submission" date="2018-04" db="EMBL/GenBank/DDBJ databases">
        <title>Genomic Encyclopedia of Type Strains, Phase III (KMG-III): the genomes of soil and plant-associated and newly described type strains.</title>
        <authorList>
            <person name="Whitman W."/>
        </authorList>
    </citation>
    <scope>NUCLEOTIDE SEQUENCE [LARGE SCALE GENOMIC DNA]</scope>
    <source>
        <strain evidence="7 8">NW12</strain>
    </source>
</reference>
<evidence type="ECO:0000256" key="4">
    <source>
        <dbReference type="ARBA" id="ARBA00022801"/>
    </source>
</evidence>
<keyword evidence="3" id="KW-0732">Signal</keyword>
<comment type="similarity">
    <text evidence="1">Belongs to the glycosyl hydrolase 29 family.</text>
</comment>
<dbReference type="PANTHER" id="PTHR10030:SF37">
    <property type="entry name" value="ALPHA-L-FUCOSIDASE-RELATED"/>
    <property type="match status" value="1"/>
</dbReference>
<dbReference type="PROSITE" id="PS51318">
    <property type="entry name" value="TAT"/>
    <property type="match status" value="1"/>
</dbReference>
<dbReference type="InterPro" id="IPR000933">
    <property type="entry name" value="Glyco_hydro_29"/>
</dbReference>
<evidence type="ECO:0000256" key="2">
    <source>
        <dbReference type="ARBA" id="ARBA00012662"/>
    </source>
</evidence>
<dbReference type="SMART" id="SM00812">
    <property type="entry name" value="Alpha_L_fucos"/>
    <property type="match status" value="1"/>
</dbReference>
<dbReference type="SUPFAM" id="SSF51445">
    <property type="entry name" value="(Trans)glycosidases"/>
    <property type="match status" value="1"/>
</dbReference>
<gene>
    <name evidence="7" type="ORF">C8J24_2475</name>
</gene>
<dbReference type="EC" id="3.2.1.51" evidence="2"/>
<dbReference type="GO" id="GO:0016139">
    <property type="term" value="P:glycoside catabolic process"/>
    <property type="evidence" value="ECO:0007669"/>
    <property type="project" value="TreeGrafter"/>
</dbReference>
<evidence type="ECO:0000256" key="3">
    <source>
        <dbReference type="ARBA" id="ARBA00022729"/>
    </source>
</evidence>
<dbReference type="AlphaFoldDB" id="A0A2T4YRT8"/>
<dbReference type="GO" id="GO:0005764">
    <property type="term" value="C:lysosome"/>
    <property type="evidence" value="ECO:0007669"/>
    <property type="project" value="TreeGrafter"/>
</dbReference>
<evidence type="ECO:0000313" key="7">
    <source>
        <dbReference type="EMBL" id="PTM46235.1"/>
    </source>
</evidence>
<organism evidence="7 8">
    <name type="scientific">Sphingomonas aerolata</name>
    <dbReference type="NCBI Taxonomy" id="185951"/>
    <lineage>
        <taxon>Bacteria</taxon>
        <taxon>Pseudomonadati</taxon>
        <taxon>Pseudomonadota</taxon>
        <taxon>Alphaproteobacteria</taxon>
        <taxon>Sphingomonadales</taxon>
        <taxon>Sphingomonadaceae</taxon>
        <taxon>Sphingomonas</taxon>
    </lineage>
</organism>
<evidence type="ECO:0000256" key="5">
    <source>
        <dbReference type="ARBA" id="ARBA00023295"/>
    </source>
</evidence>
<keyword evidence="4" id="KW-0378">Hydrolase</keyword>
<keyword evidence="8" id="KW-1185">Reference proteome</keyword>
<dbReference type="RefSeq" id="WP_208620951.1">
    <property type="nucleotide sequence ID" value="NZ_PZZN01000002.1"/>
</dbReference>
<evidence type="ECO:0000259" key="6">
    <source>
        <dbReference type="PROSITE" id="PS50022"/>
    </source>
</evidence>
<dbReference type="InterPro" id="IPR000421">
    <property type="entry name" value="FA58C"/>
</dbReference>